<evidence type="ECO:0000313" key="2">
    <source>
        <dbReference type="Proteomes" id="UP000045706"/>
    </source>
</evidence>
<accession>A0A0G4KVL0</accession>
<dbReference type="AlphaFoldDB" id="A0A0G4KVL0"/>
<sequence length="251" mass="25894">MFLGSNICWRSEADHEEVETGEGNHVDGELAEIGVELAGETERGRDAGHDGGDEVVQVAVRGVGQLEGADANVVESLVVNAEGLVGVLNELVDGEGGVVGLDNGVGNLGRGNDREGSHHAVRELLADLGDQQSTHTGTGTTTKGVGDLETLEAIAALSLTTDDIENLVDELGTLSVVTLGPVVAGAGLAKDEVVGAEELAEGTSADGVHGTGLEIDEDGTGNVLVARGLKKNHEQLLLRDIHRTVRIDIPR</sequence>
<reference evidence="2" key="1">
    <citation type="submission" date="2015-05" db="EMBL/GenBank/DDBJ databases">
        <authorList>
            <person name="Fogelqvist Johan"/>
        </authorList>
    </citation>
    <scope>NUCLEOTIDE SEQUENCE [LARGE SCALE GENOMIC DNA]</scope>
</reference>
<evidence type="ECO:0000313" key="1">
    <source>
        <dbReference type="EMBL" id="CRK13813.1"/>
    </source>
</evidence>
<protein>
    <submittedName>
        <fullName evidence="1">Uncharacterized protein</fullName>
    </submittedName>
</protein>
<dbReference type="EMBL" id="CVQI01004446">
    <property type="protein sequence ID" value="CRK13813.1"/>
    <property type="molecule type" value="Genomic_DNA"/>
</dbReference>
<proteinExistence type="predicted"/>
<name>A0A0G4KVL0_VERLO</name>
<organism evidence="1 2">
    <name type="scientific">Verticillium longisporum</name>
    <name type="common">Verticillium dahliae var. longisporum</name>
    <dbReference type="NCBI Taxonomy" id="100787"/>
    <lineage>
        <taxon>Eukaryota</taxon>
        <taxon>Fungi</taxon>
        <taxon>Dikarya</taxon>
        <taxon>Ascomycota</taxon>
        <taxon>Pezizomycotina</taxon>
        <taxon>Sordariomycetes</taxon>
        <taxon>Hypocreomycetidae</taxon>
        <taxon>Glomerellales</taxon>
        <taxon>Plectosphaerellaceae</taxon>
        <taxon>Verticillium</taxon>
    </lineage>
</organism>
<dbReference type="Proteomes" id="UP000045706">
    <property type="component" value="Unassembled WGS sequence"/>
</dbReference>
<gene>
    <name evidence="1" type="ORF">BN1723_002035</name>
</gene>